<dbReference type="Proteomes" id="UP000837801">
    <property type="component" value="Unassembled WGS sequence"/>
</dbReference>
<dbReference type="InterPro" id="IPR012470">
    <property type="entry name" value="Pup1-like"/>
</dbReference>
<keyword evidence="3" id="KW-1185">Reference proteome</keyword>
<organism evidence="2 3">
    <name type="scientific">[Candida] railenensis</name>
    <dbReference type="NCBI Taxonomy" id="45579"/>
    <lineage>
        <taxon>Eukaryota</taxon>
        <taxon>Fungi</taxon>
        <taxon>Dikarya</taxon>
        <taxon>Ascomycota</taxon>
        <taxon>Saccharomycotina</taxon>
        <taxon>Pichiomycetes</taxon>
        <taxon>Debaryomycetaceae</taxon>
        <taxon>Kurtzmaniella</taxon>
    </lineage>
</organism>
<evidence type="ECO:0000256" key="1">
    <source>
        <dbReference type="SAM" id="MobiDB-lite"/>
    </source>
</evidence>
<dbReference type="Pfam" id="PF07954">
    <property type="entry name" value="DUF1689"/>
    <property type="match status" value="1"/>
</dbReference>
<accession>A0A9P0QM48</accession>
<dbReference type="EMBL" id="CAKXYY010000002">
    <property type="protein sequence ID" value="CAH2350935.1"/>
    <property type="molecule type" value="Genomic_DNA"/>
</dbReference>
<name>A0A9P0QM48_9ASCO</name>
<gene>
    <name evidence="2" type="ORF">CLIB1423_02S08460</name>
</gene>
<sequence length="224" mass="25033">MSGNNEGQEINPLQKKLSPAQFNASVKFYEADHELEPSDRSEIAHDLQNVVTLTSTAGYGAGMTGFFGPTIYSKYVKGIKLPAGRFLYKPFLSFMIGLTTMLVTHQGVAKVQFNSQISALEAQASTKSKQLQVWKAMDYHQAGLFYLYFRQSSTDPSFILKDPRKMKEHEVSVHPSLKHSEEGDFVGSSWNRLREENGVEPTEEVENTGGSTGKSAWDKLRESK</sequence>
<evidence type="ECO:0000313" key="3">
    <source>
        <dbReference type="Proteomes" id="UP000837801"/>
    </source>
</evidence>
<dbReference type="OrthoDB" id="4010386at2759"/>
<protein>
    <submittedName>
        <fullName evidence="2">Uncharacterized protein</fullName>
    </submittedName>
</protein>
<proteinExistence type="predicted"/>
<reference evidence="2" key="1">
    <citation type="submission" date="2022-03" db="EMBL/GenBank/DDBJ databases">
        <authorList>
            <person name="Legras J.-L."/>
            <person name="Devillers H."/>
            <person name="Grondin C."/>
        </authorList>
    </citation>
    <scope>NUCLEOTIDE SEQUENCE</scope>
    <source>
        <strain evidence="2">CLIB 1423</strain>
    </source>
</reference>
<feature type="region of interest" description="Disordered" evidence="1">
    <location>
        <begin position="196"/>
        <end position="224"/>
    </location>
</feature>
<dbReference type="AlphaFoldDB" id="A0A9P0QM48"/>
<comment type="caution">
    <text evidence="2">The sequence shown here is derived from an EMBL/GenBank/DDBJ whole genome shotgun (WGS) entry which is preliminary data.</text>
</comment>
<evidence type="ECO:0000313" key="2">
    <source>
        <dbReference type="EMBL" id="CAH2350935.1"/>
    </source>
</evidence>